<dbReference type="RefSeq" id="WP_406766104.1">
    <property type="nucleotide sequence ID" value="NZ_JBJHZY010000003.1"/>
</dbReference>
<name>A0ABW8TXP4_9CLOT</name>
<evidence type="ECO:0000256" key="6">
    <source>
        <dbReference type="ARBA" id="ARBA00022679"/>
    </source>
</evidence>
<evidence type="ECO:0000256" key="8">
    <source>
        <dbReference type="ARBA" id="ARBA00022777"/>
    </source>
</evidence>
<gene>
    <name evidence="15" type="ORF">ACJDUH_15445</name>
</gene>
<dbReference type="Pfam" id="PF02743">
    <property type="entry name" value="dCache_1"/>
    <property type="match status" value="1"/>
</dbReference>
<dbReference type="InterPro" id="IPR003594">
    <property type="entry name" value="HATPase_dom"/>
</dbReference>
<feature type="transmembrane region" description="Helical" evidence="12">
    <location>
        <begin position="295"/>
        <end position="314"/>
    </location>
</feature>
<dbReference type="PROSITE" id="PS50109">
    <property type="entry name" value="HIS_KIN"/>
    <property type="match status" value="1"/>
</dbReference>
<dbReference type="SMART" id="SM00387">
    <property type="entry name" value="HATPase_c"/>
    <property type="match status" value="1"/>
</dbReference>
<keyword evidence="10" id="KW-0902">Two-component regulatory system</keyword>
<dbReference type="Gene3D" id="6.10.340.10">
    <property type="match status" value="1"/>
</dbReference>
<dbReference type="GO" id="GO:0016301">
    <property type="term" value="F:kinase activity"/>
    <property type="evidence" value="ECO:0007669"/>
    <property type="project" value="UniProtKB-KW"/>
</dbReference>
<dbReference type="InterPro" id="IPR050640">
    <property type="entry name" value="Bact_2-comp_sensor_kinase"/>
</dbReference>
<evidence type="ECO:0000259" key="14">
    <source>
        <dbReference type="PROSITE" id="PS50885"/>
    </source>
</evidence>
<dbReference type="Pfam" id="PF02518">
    <property type="entry name" value="HATPase_c"/>
    <property type="match status" value="1"/>
</dbReference>
<dbReference type="SMART" id="SM00304">
    <property type="entry name" value="HAMP"/>
    <property type="match status" value="1"/>
</dbReference>
<evidence type="ECO:0000256" key="11">
    <source>
        <dbReference type="ARBA" id="ARBA00023136"/>
    </source>
</evidence>
<dbReference type="CDD" id="cd06225">
    <property type="entry name" value="HAMP"/>
    <property type="match status" value="1"/>
</dbReference>
<accession>A0ABW8TXP4</accession>
<dbReference type="EC" id="2.7.13.3" evidence="3"/>
<keyword evidence="5" id="KW-0597">Phosphoprotein</keyword>
<proteinExistence type="predicted"/>
<comment type="subcellular location">
    <subcellularLocation>
        <location evidence="2">Cell membrane</location>
        <topology evidence="2">Multi-pass membrane protein</topology>
    </subcellularLocation>
</comment>
<keyword evidence="6" id="KW-0808">Transferase</keyword>
<evidence type="ECO:0000313" key="16">
    <source>
        <dbReference type="Proteomes" id="UP001623661"/>
    </source>
</evidence>
<keyword evidence="9 12" id="KW-1133">Transmembrane helix</keyword>
<organism evidence="15 16">
    <name type="scientific">Candidatus Clostridium radicumherbarum</name>
    <dbReference type="NCBI Taxonomy" id="3381662"/>
    <lineage>
        <taxon>Bacteria</taxon>
        <taxon>Bacillati</taxon>
        <taxon>Bacillota</taxon>
        <taxon>Clostridia</taxon>
        <taxon>Eubacteriales</taxon>
        <taxon>Clostridiaceae</taxon>
        <taxon>Clostridium</taxon>
    </lineage>
</organism>
<evidence type="ECO:0000256" key="4">
    <source>
        <dbReference type="ARBA" id="ARBA00022475"/>
    </source>
</evidence>
<dbReference type="Pfam" id="PF06580">
    <property type="entry name" value="His_kinase"/>
    <property type="match status" value="1"/>
</dbReference>
<keyword evidence="4" id="KW-1003">Cell membrane</keyword>
<evidence type="ECO:0000256" key="9">
    <source>
        <dbReference type="ARBA" id="ARBA00022989"/>
    </source>
</evidence>
<dbReference type="CDD" id="cd12912">
    <property type="entry name" value="PDC2_MCP_like"/>
    <property type="match status" value="1"/>
</dbReference>
<evidence type="ECO:0000259" key="13">
    <source>
        <dbReference type="PROSITE" id="PS50109"/>
    </source>
</evidence>
<dbReference type="Proteomes" id="UP001623661">
    <property type="component" value="Unassembled WGS sequence"/>
</dbReference>
<evidence type="ECO:0000256" key="3">
    <source>
        <dbReference type="ARBA" id="ARBA00012438"/>
    </source>
</evidence>
<feature type="domain" description="Histidine kinase" evidence="13">
    <location>
        <begin position="479"/>
        <end position="583"/>
    </location>
</feature>
<dbReference type="InterPro" id="IPR036890">
    <property type="entry name" value="HATPase_C_sf"/>
</dbReference>
<evidence type="ECO:0000256" key="5">
    <source>
        <dbReference type="ARBA" id="ARBA00022553"/>
    </source>
</evidence>
<dbReference type="CDD" id="cd18773">
    <property type="entry name" value="PDC1_HK_sensor"/>
    <property type="match status" value="1"/>
</dbReference>
<dbReference type="InterPro" id="IPR010559">
    <property type="entry name" value="Sig_transdc_His_kin_internal"/>
</dbReference>
<protein>
    <recommendedName>
        <fullName evidence="3">histidine kinase</fullName>
        <ecNumber evidence="3">2.7.13.3</ecNumber>
    </recommendedName>
</protein>
<evidence type="ECO:0000256" key="12">
    <source>
        <dbReference type="SAM" id="Phobius"/>
    </source>
</evidence>
<evidence type="ECO:0000256" key="7">
    <source>
        <dbReference type="ARBA" id="ARBA00022692"/>
    </source>
</evidence>
<sequence>MKRISKKISEYLKFKSIRFIITFSFACIAVMAVIFIGVLLSGKFSKTAEQNVALSTTHVIEQVSLNLDNYEKSMVGITNLIERNINNVSELPNSKLEEKLDVIFDTRDDIVSIAIFTNKGELVEGTPFSKLKKNVKVTEQEWFYKGILSSNTTFLSAPHVENLYDGKYNWVLSLSKPVSFYYQGKMTQGVLLIDLNFNSIEQLCQKVNLGKRGYIYILDSKNNIIYHPQQELIYNGLKSENNEEAYRNTYGTFKQTVNNEERLLTIKNVGYTDWKVVAISYMDELSATKSSITNFSIIILFLGILFIVIIFIIISAKITNPIKQLDESMKLVEEGDLDVKVDIKGDREVVHLSRSFNLMIANIKQLMHQIVIEQESKRKSELDALQAQINPHFLYNTLDSIVWMAENGKSQDVITMVTSLARLFRISISRGKNIITVREELEHAKNYLIIQKIRYKSKFNFSIEAEDEILQYKTLKLVIQPIIENALYHGIEYMVEEGFIKIRAKKVEEMLLFEIKDNGLGMKSEVLENILSYTSNTNRGGSGVGVKNVHERIQLTFGKEYGLEIESELEEGTTVRIYLPLFKDEEYEKYI</sequence>
<keyword evidence="8 15" id="KW-0418">Kinase</keyword>
<dbReference type="PROSITE" id="PS50885">
    <property type="entry name" value="HAMP"/>
    <property type="match status" value="1"/>
</dbReference>
<keyword evidence="7 12" id="KW-0812">Transmembrane</keyword>
<keyword evidence="11 12" id="KW-0472">Membrane</keyword>
<feature type="transmembrane region" description="Helical" evidence="12">
    <location>
        <begin position="20"/>
        <end position="40"/>
    </location>
</feature>
<feature type="domain" description="HAMP" evidence="14">
    <location>
        <begin position="316"/>
        <end position="368"/>
    </location>
</feature>
<evidence type="ECO:0000313" key="15">
    <source>
        <dbReference type="EMBL" id="MFL0269483.1"/>
    </source>
</evidence>
<dbReference type="Gene3D" id="3.30.450.20">
    <property type="entry name" value="PAS domain"/>
    <property type="match status" value="1"/>
</dbReference>
<dbReference type="PANTHER" id="PTHR34220:SF7">
    <property type="entry name" value="SENSOR HISTIDINE KINASE YPDA"/>
    <property type="match status" value="1"/>
</dbReference>
<dbReference type="InterPro" id="IPR004358">
    <property type="entry name" value="Sig_transdc_His_kin-like_C"/>
</dbReference>
<dbReference type="PANTHER" id="PTHR34220">
    <property type="entry name" value="SENSOR HISTIDINE KINASE YPDA"/>
    <property type="match status" value="1"/>
</dbReference>
<dbReference type="Pfam" id="PF00672">
    <property type="entry name" value="HAMP"/>
    <property type="match status" value="1"/>
</dbReference>
<dbReference type="InterPro" id="IPR033479">
    <property type="entry name" value="dCache_1"/>
</dbReference>
<evidence type="ECO:0000256" key="1">
    <source>
        <dbReference type="ARBA" id="ARBA00000085"/>
    </source>
</evidence>
<dbReference type="EMBL" id="JBJHZY010000003">
    <property type="protein sequence ID" value="MFL0269483.1"/>
    <property type="molecule type" value="Genomic_DNA"/>
</dbReference>
<dbReference type="SUPFAM" id="SSF158472">
    <property type="entry name" value="HAMP domain-like"/>
    <property type="match status" value="1"/>
</dbReference>
<dbReference type="InterPro" id="IPR005467">
    <property type="entry name" value="His_kinase_dom"/>
</dbReference>
<comment type="catalytic activity">
    <reaction evidence="1">
        <text>ATP + protein L-histidine = ADP + protein N-phospho-L-histidine.</text>
        <dbReference type="EC" id="2.7.13.3"/>
    </reaction>
</comment>
<dbReference type="PRINTS" id="PR00344">
    <property type="entry name" value="BCTRLSENSOR"/>
</dbReference>
<dbReference type="SUPFAM" id="SSF55874">
    <property type="entry name" value="ATPase domain of HSP90 chaperone/DNA topoisomerase II/histidine kinase"/>
    <property type="match status" value="1"/>
</dbReference>
<keyword evidence="16" id="KW-1185">Reference proteome</keyword>
<evidence type="ECO:0000256" key="2">
    <source>
        <dbReference type="ARBA" id="ARBA00004651"/>
    </source>
</evidence>
<dbReference type="InterPro" id="IPR003660">
    <property type="entry name" value="HAMP_dom"/>
</dbReference>
<evidence type="ECO:0000256" key="10">
    <source>
        <dbReference type="ARBA" id="ARBA00023012"/>
    </source>
</evidence>
<dbReference type="Gene3D" id="3.30.565.10">
    <property type="entry name" value="Histidine kinase-like ATPase, C-terminal domain"/>
    <property type="match status" value="1"/>
</dbReference>
<reference evidence="15 16" key="1">
    <citation type="submission" date="2024-11" db="EMBL/GenBank/DDBJ databases">
        <authorList>
            <person name="Heng Y.C."/>
            <person name="Lim A.C.H."/>
            <person name="Lee J.K.Y."/>
            <person name="Kittelmann S."/>
        </authorList>
    </citation>
    <scope>NUCLEOTIDE SEQUENCE [LARGE SCALE GENOMIC DNA]</scope>
    <source>
        <strain evidence="15 16">WILCCON 0202</strain>
    </source>
</reference>
<comment type="caution">
    <text evidence="15">The sequence shown here is derived from an EMBL/GenBank/DDBJ whole genome shotgun (WGS) entry which is preliminary data.</text>
</comment>